<dbReference type="Proteomes" id="UP000434475">
    <property type="component" value="Unassembled WGS sequence"/>
</dbReference>
<dbReference type="EMBL" id="WKPR01000014">
    <property type="protein sequence ID" value="MSB20605.1"/>
    <property type="molecule type" value="Genomic_DNA"/>
</dbReference>
<accession>A0A6I2R2X7</accession>
<dbReference type="RefSeq" id="WP_024722987.1">
    <property type="nucleotide sequence ID" value="NZ_CAXUMB010000043.1"/>
</dbReference>
<protein>
    <submittedName>
        <fullName evidence="1">Uncharacterized protein</fullName>
    </submittedName>
</protein>
<gene>
    <name evidence="1" type="ORF">GKE97_13910</name>
</gene>
<evidence type="ECO:0000313" key="2">
    <source>
        <dbReference type="Proteomes" id="UP000434475"/>
    </source>
</evidence>
<comment type="caution">
    <text evidence="1">The sequence shown here is derived from an EMBL/GenBank/DDBJ whole genome shotgun (WGS) entry which is preliminary data.</text>
</comment>
<proteinExistence type="predicted"/>
<name>A0A6I2R2X7_FLAPL</name>
<organism evidence="1 2">
    <name type="scientific">Flavonifractor plautii</name>
    <name type="common">Fusobacterium plautii</name>
    <dbReference type="NCBI Taxonomy" id="292800"/>
    <lineage>
        <taxon>Bacteria</taxon>
        <taxon>Bacillati</taxon>
        <taxon>Bacillota</taxon>
        <taxon>Clostridia</taxon>
        <taxon>Eubacteriales</taxon>
        <taxon>Oscillospiraceae</taxon>
        <taxon>Flavonifractor</taxon>
    </lineage>
</organism>
<dbReference type="AlphaFoldDB" id="A0A6I2R2X7"/>
<sequence>MVQKFSGRPKADAIKVNMNLTLDVPAEFAEQIELLGIYQFDKCIYDQERKQISLSACTTFYRKGA</sequence>
<reference evidence="1 2" key="1">
    <citation type="journal article" date="2019" name="Nat. Med.">
        <title>A library of human gut bacterial isolates paired with longitudinal multiomics data enables mechanistic microbiome research.</title>
        <authorList>
            <person name="Poyet M."/>
            <person name="Groussin M."/>
            <person name="Gibbons S.M."/>
            <person name="Avila-Pacheco J."/>
            <person name="Jiang X."/>
            <person name="Kearney S.M."/>
            <person name="Perrotta A.R."/>
            <person name="Berdy B."/>
            <person name="Zhao S."/>
            <person name="Lieberman T.D."/>
            <person name="Swanson P.K."/>
            <person name="Smith M."/>
            <person name="Roesemann S."/>
            <person name="Alexander J.E."/>
            <person name="Rich S.A."/>
            <person name="Livny J."/>
            <person name="Vlamakis H."/>
            <person name="Clish C."/>
            <person name="Bullock K."/>
            <person name="Deik A."/>
            <person name="Scott J."/>
            <person name="Pierce K.A."/>
            <person name="Xavier R.J."/>
            <person name="Alm E.J."/>
        </authorList>
    </citation>
    <scope>NUCLEOTIDE SEQUENCE [LARGE SCALE GENOMIC DNA]</scope>
    <source>
        <strain evidence="1 2">BIOML-A2</strain>
    </source>
</reference>
<evidence type="ECO:0000313" key="1">
    <source>
        <dbReference type="EMBL" id="MSB20605.1"/>
    </source>
</evidence>